<keyword evidence="3" id="KW-0479">Metal-binding</keyword>
<dbReference type="InterPro" id="IPR036249">
    <property type="entry name" value="Thioredoxin-like_sf"/>
</dbReference>
<evidence type="ECO:0000313" key="7">
    <source>
        <dbReference type="Proteomes" id="UP001139311"/>
    </source>
</evidence>
<dbReference type="PANTHER" id="PTHR12151:SF25">
    <property type="entry name" value="LINALOOL DEHYDRATASE_ISOMERASE DOMAIN-CONTAINING PROTEIN"/>
    <property type="match status" value="1"/>
</dbReference>
<name>A0A9X1LB70_9PROT</name>
<dbReference type="SUPFAM" id="SSF52833">
    <property type="entry name" value="Thioredoxin-like"/>
    <property type="match status" value="1"/>
</dbReference>
<reference evidence="6" key="1">
    <citation type="submission" date="2021-10" db="EMBL/GenBank/DDBJ databases">
        <title>Roseicella aerolatum sp. nov., isolated from aerosols of e-waste dismantling site.</title>
        <authorList>
            <person name="Qin T."/>
        </authorList>
    </citation>
    <scope>NUCLEOTIDE SEQUENCE</scope>
    <source>
        <strain evidence="6">GB24</strain>
    </source>
</reference>
<gene>
    <name evidence="6" type="ORF">LHA35_10785</name>
</gene>
<protein>
    <submittedName>
        <fullName evidence="6">SCO family protein</fullName>
    </submittedName>
</protein>
<dbReference type="InterPro" id="IPR003782">
    <property type="entry name" value="SCO1/SenC"/>
</dbReference>
<evidence type="ECO:0000313" key="6">
    <source>
        <dbReference type="EMBL" id="MCB4822217.1"/>
    </source>
</evidence>
<dbReference type="FunFam" id="3.40.30.10:FF:000013">
    <property type="entry name" value="Blast:Protein SCO1 homolog, mitochondrial"/>
    <property type="match status" value="1"/>
</dbReference>
<dbReference type="Proteomes" id="UP001139311">
    <property type="component" value="Unassembled WGS sequence"/>
</dbReference>
<evidence type="ECO:0000256" key="3">
    <source>
        <dbReference type="PIRSR" id="PIRSR603782-1"/>
    </source>
</evidence>
<accession>A0A9X1LB70</accession>
<dbReference type="CDD" id="cd02968">
    <property type="entry name" value="SCO"/>
    <property type="match status" value="1"/>
</dbReference>
<feature type="binding site" evidence="3">
    <location>
        <position position="102"/>
    </location>
    <ligand>
        <name>Cu cation</name>
        <dbReference type="ChEBI" id="CHEBI:23378"/>
    </ligand>
</feature>
<evidence type="ECO:0000256" key="1">
    <source>
        <dbReference type="ARBA" id="ARBA00010996"/>
    </source>
</evidence>
<feature type="domain" description="Thioredoxin" evidence="5">
    <location>
        <begin position="43"/>
        <end position="222"/>
    </location>
</feature>
<comment type="caution">
    <text evidence="6">The sequence shown here is derived from an EMBL/GenBank/DDBJ whole genome shotgun (WGS) entry which is preliminary data.</text>
</comment>
<keyword evidence="4" id="KW-1015">Disulfide bond</keyword>
<keyword evidence="7" id="KW-1185">Reference proteome</keyword>
<feature type="binding site" evidence="3">
    <location>
        <position position="98"/>
    </location>
    <ligand>
        <name>Cu cation</name>
        <dbReference type="ChEBI" id="CHEBI:23378"/>
    </ligand>
</feature>
<dbReference type="RefSeq" id="WP_226608153.1">
    <property type="nucleotide sequence ID" value="NZ_JAJAQI010000013.1"/>
</dbReference>
<organism evidence="6 7">
    <name type="scientific">Roseicella aerolata</name>
    <dbReference type="NCBI Taxonomy" id="2883479"/>
    <lineage>
        <taxon>Bacteria</taxon>
        <taxon>Pseudomonadati</taxon>
        <taxon>Pseudomonadota</taxon>
        <taxon>Alphaproteobacteria</taxon>
        <taxon>Acetobacterales</taxon>
        <taxon>Roseomonadaceae</taxon>
        <taxon>Roseicella</taxon>
    </lineage>
</organism>
<feature type="disulfide bond" description="Redox-active" evidence="4">
    <location>
        <begin position="98"/>
        <end position="102"/>
    </location>
</feature>
<comment type="similarity">
    <text evidence="1">Belongs to the SCO1/2 family.</text>
</comment>
<dbReference type="PROSITE" id="PS51352">
    <property type="entry name" value="THIOREDOXIN_2"/>
    <property type="match status" value="1"/>
</dbReference>
<feature type="binding site" evidence="3">
    <location>
        <position position="187"/>
    </location>
    <ligand>
        <name>Cu cation</name>
        <dbReference type="ChEBI" id="CHEBI:23378"/>
    </ligand>
</feature>
<dbReference type="InterPro" id="IPR013766">
    <property type="entry name" value="Thioredoxin_domain"/>
</dbReference>
<dbReference type="Pfam" id="PF02630">
    <property type="entry name" value="SCO1-SenC"/>
    <property type="match status" value="1"/>
</dbReference>
<dbReference type="AlphaFoldDB" id="A0A9X1LB70"/>
<evidence type="ECO:0000259" key="5">
    <source>
        <dbReference type="PROSITE" id="PS51352"/>
    </source>
</evidence>
<dbReference type="Gene3D" id="3.40.30.10">
    <property type="entry name" value="Glutaredoxin"/>
    <property type="match status" value="1"/>
</dbReference>
<evidence type="ECO:0000256" key="2">
    <source>
        <dbReference type="ARBA" id="ARBA00023008"/>
    </source>
</evidence>
<evidence type="ECO:0000256" key="4">
    <source>
        <dbReference type="PIRSR" id="PIRSR603782-2"/>
    </source>
</evidence>
<proteinExistence type="inferred from homology"/>
<dbReference type="GO" id="GO:0046872">
    <property type="term" value="F:metal ion binding"/>
    <property type="evidence" value="ECO:0007669"/>
    <property type="project" value="UniProtKB-KW"/>
</dbReference>
<dbReference type="EMBL" id="JAJAQI010000013">
    <property type="protein sequence ID" value="MCB4822217.1"/>
    <property type="molecule type" value="Genomic_DNA"/>
</dbReference>
<sequence>MLRTIPIFALILLLLLGGVWAYAWVTRAPGEGLAEAFAGRLGLLFGAQMPVPAAGGIQLPQGMSLGGGFNLTDQAGRAVTEGDYAGRWMLVYFGYSFCPDVCPTELGTMAAAIDAMGPAGEEVVPVFITVDPQRDTPAHLADYVSRFHPRMQGLTGTPEQVAEVARRYRVYYARAQRSDTTDYLMDHSSFIYLVGPDARVRALFRPEMRPEDIAAAVAAQRGRQPAG</sequence>
<dbReference type="PANTHER" id="PTHR12151">
    <property type="entry name" value="ELECTRON TRANSPORT PROTIN SCO1/SENC FAMILY MEMBER"/>
    <property type="match status" value="1"/>
</dbReference>
<keyword evidence="2 3" id="KW-0186">Copper</keyword>